<dbReference type="SUPFAM" id="SSF56655">
    <property type="entry name" value="Carbohydrate phosphatase"/>
    <property type="match status" value="1"/>
</dbReference>
<evidence type="ECO:0000256" key="3">
    <source>
        <dbReference type="ARBA" id="ARBA00022723"/>
    </source>
</evidence>
<dbReference type="AlphaFoldDB" id="A0A430FW17"/>
<feature type="binding site" evidence="5">
    <location>
        <position position="75"/>
    </location>
    <ligand>
        <name>Mg(2+)</name>
        <dbReference type="ChEBI" id="CHEBI:18420"/>
        <label>1</label>
        <note>catalytic</note>
    </ligand>
</feature>
<organism evidence="7 8">
    <name type="scientific">Bifidobacterium samirii</name>
    <dbReference type="NCBI Taxonomy" id="2306974"/>
    <lineage>
        <taxon>Bacteria</taxon>
        <taxon>Bacillati</taxon>
        <taxon>Actinomycetota</taxon>
        <taxon>Actinomycetes</taxon>
        <taxon>Bifidobacteriales</taxon>
        <taxon>Bifidobacteriaceae</taxon>
        <taxon>Bifidobacterium</taxon>
    </lineage>
</organism>
<evidence type="ECO:0000256" key="1">
    <source>
        <dbReference type="ARBA" id="ARBA00001033"/>
    </source>
</evidence>
<dbReference type="InterPro" id="IPR000760">
    <property type="entry name" value="Inositol_monophosphatase-like"/>
</dbReference>
<dbReference type="GO" id="GO:0046872">
    <property type="term" value="F:metal ion binding"/>
    <property type="evidence" value="ECO:0007669"/>
    <property type="project" value="UniProtKB-KW"/>
</dbReference>
<reference evidence="7 8" key="1">
    <citation type="submission" date="2018-09" db="EMBL/GenBank/DDBJ databases">
        <title>Characterization of the phylogenetic diversity of five novel species belonging to the genus Bifidobacterium.</title>
        <authorList>
            <person name="Lugli G.A."/>
            <person name="Duranti S."/>
            <person name="Milani C."/>
        </authorList>
    </citation>
    <scope>NUCLEOTIDE SEQUENCE [LARGE SCALE GENOMIC DNA]</scope>
    <source>
        <strain evidence="7 8">2033B</strain>
    </source>
</reference>
<dbReference type="PRINTS" id="PR00377">
    <property type="entry name" value="IMPHPHTASES"/>
</dbReference>
<evidence type="ECO:0000256" key="2">
    <source>
        <dbReference type="ARBA" id="ARBA00001946"/>
    </source>
</evidence>
<dbReference type="GO" id="GO:0007165">
    <property type="term" value="P:signal transduction"/>
    <property type="evidence" value="ECO:0007669"/>
    <property type="project" value="TreeGrafter"/>
</dbReference>
<keyword evidence="3 5" id="KW-0479">Metal-binding</keyword>
<evidence type="ECO:0000313" key="8">
    <source>
        <dbReference type="Proteomes" id="UP000287470"/>
    </source>
</evidence>
<dbReference type="EMBL" id="QXGK01000002">
    <property type="protein sequence ID" value="RSX58386.1"/>
    <property type="molecule type" value="Genomic_DNA"/>
</dbReference>
<evidence type="ECO:0000313" key="7">
    <source>
        <dbReference type="EMBL" id="RSX58386.1"/>
    </source>
</evidence>
<evidence type="ECO:0000256" key="5">
    <source>
        <dbReference type="PIRSR" id="PIRSR600760-2"/>
    </source>
</evidence>
<comment type="cofactor">
    <cofactor evidence="2 5 6">
        <name>Mg(2+)</name>
        <dbReference type="ChEBI" id="CHEBI:18420"/>
    </cofactor>
</comment>
<dbReference type="GO" id="GO:0006020">
    <property type="term" value="P:inositol metabolic process"/>
    <property type="evidence" value="ECO:0007669"/>
    <property type="project" value="TreeGrafter"/>
</dbReference>
<comment type="similarity">
    <text evidence="6">Belongs to the inositol monophosphatase superfamily.</text>
</comment>
<dbReference type="Gene3D" id="3.40.190.80">
    <property type="match status" value="1"/>
</dbReference>
<dbReference type="InterPro" id="IPR020550">
    <property type="entry name" value="Inositol_monophosphatase_CS"/>
</dbReference>
<keyword evidence="8" id="KW-1185">Reference proteome</keyword>
<dbReference type="Gene3D" id="3.30.540.10">
    <property type="entry name" value="Fructose-1,6-Bisphosphatase, subunit A, domain 1"/>
    <property type="match status" value="1"/>
</dbReference>
<comment type="catalytic activity">
    <reaction evidence="1 6">
        <text>a myo-inositol phosphate + H2O = myo-inositol + phosphate</text>
        <dbReference type="Rhea" id="RHEA:24056"/>
        <dbReference type="ChEBI" id="CHEBI:15377"/>
        <dbReference type="ChEBI" id="CHEBI:17268"/>
        <dbReference type="ChEBI" id="CHEBI:43474"/>
        <dbReference type="ChEBI" id="CHEBI:84139"/>
        <dbReference type="EC" id="3.1.3.25"/>
    </reaction>
</comment>
<dbReference type="PANTHER" id="PTHR20854:SF4">
    <property type="entry name" value="INOSITOL-1-MONOPHOSPHATASE-RELATED"/>
    <property type="match status" value="1"/>
</dbReference>
<dbReference type="PANTHER" id="PTHR20854">
    <property type="entry name" value="INOSITOL MONOPHOSPHATASE"/>
    <property type="match status" value="1"/>
</dbReference>
<dbReference type="Proteomes" id="UP000287470">
    <property type="component" value="Unassembled WGS sequence"/>
</dbReference>
<sequence length="273" mass="29574">MSCLDREMIVGGGTVSLRALCHLVHRAADLITVAGAHEIVVKGRADYATRVDLGIQTFLRTELAHMYPQVQFLGEERHEQDADLGRPCWVVDPIDGTTNLIHDYRFSAISLALLDGGEPVMAVVFQPFSGEMFTACLGCGAFLGDRALSVAKDRELSESLVAVGTSPYDREPADVDRNFAVLRSVFDHCADIRRSGSATLDMAWVAAGRVDAYCENNVKLWDYAAAKLLITEAGGIMVDYQGRPIAHQMNTGVIAGSASVVQALLNLKAPHLK</sequence>
<name>A0A430FW17_9BIFI</name>
<dbReference type="EC" id="3.1.3.25" evidence="6"/>
<dbReference type="GO" id="GO:0008934">
    <property type="term" value="F:inositol monophosphate 1-phosphatase activity"/>
    <property type="evidence" value="ECO:0007669"/>
    <property type="project" value="InterPro"/>
</dbReference>
<gene>
    <name evidence="7" type="ORF">D2E24_0265</name>
</gene>
<dbReference type="Pfam" id="PF00459">
    <property type="entry name" value="Inositol_P"/>
    <property type="match status" value="1"/>
</dbReference>
<dbReference type="CDD" id="cd01639">
    <property type="entry name" value="IMPase"/>
    <property type="match status" value="1"/>
</dbReference>
<feature type="binding site" evidence="5">
    <location>
        <position position="95"/>
    </location>
    <ligand>
        <name>Mg(2+)</name>
        <dbReference type="ChEBI" id="CHEBI:18420"/>
        <label>1</label>
        <note>catalytic</note>
    </ligand>
</feature>
<keyword evidence="6" id="KW-0378">Hydrolase</keyword>
<evidence type="ECO:0000256" key="4">
    <source>
        <dbReference type="ARBA" id="ARBA00022842"/>
    </source>
</evidence>
<accession>A0A430FW17</accession>
<comment type="caution">
    <text evidence="7">The sequence shown here is derived from an EMBL/GenBank/DDBJ whole genome shotgun (WGS) entry which is preliminary data.</text>
</comment>
<dbReference type="InterPro" id="IPR033942">
    <property type="entry name" value="IMPase"/>
</dbReference>
<proteinExistence type="inferred from homology"/>
<dbReference type="PROSITE" id="PS00630">
    <property type="entry name" value="IMP_2"/>
    <property type="match status" value="1"/>
</dbReference>
<evidence type="ECO:0000256" key="6">
    <source>
        <dbReference type="RuleBase" id="RU364068"/>
    </source>
</evidence>
<protein>
    <recommendedName>
        <fullName evidence="6">Inositol-1-monophosphatase</fullName>
        <ecNumber evidence="6">3.1.3.25</ecNumber>
    </recommendedName>
</protein>
<feature type="binding site" evidence="5">
    <location>
        <position position="94"/>
    </location>
    <ligand>
        <name>Mg(2+)</name>
        <dbReference type="ChEBI" id="CHEBI:18420"/>
        <label>1</label>
        <note>catalytic</note>
    </ligand>
</feature>
<dbReference type="GO" id="GO:0046854">
    <property type="term" value="P:phosphatidylinositol phosphate biosynthetic process"/>
    <property type="evidence" value="ECO:0007669"/>
    <property type="project" value="InterPro"/>
</dbReference>
<keyword evidence="4 5" id="KW-0460">Magnesium</keyword>
<feature type="binding site" evidence="5">
    <location>
        <position position="222"/>
    </location>
    <ligand>
        <name>Mg(2+)</name>
        <dbReference type="ChEBI" id="CHEBI:18420"/>
        <label>1</label>
        <note>catalytic</note>
    </ligand>
</feature>
<feature type="binding site" evidence="5">
    <location>
        <position position="92"/>
    </location>
    <ligand>
        <name>Mg(2+)</name>
        <dbReference type="ChEBI" id="CHEBI:18420"/>
        <label>1</label>
        <note>catalytic</note>
    </ligand>
</feature>